<dbReference type="SUPFAM" id="SSF88713">
    <property type="entry name" value="Glycoside hydrolase/deacetylase"/>
    <property type="match status" value="1"/>
</dbReference>
<comment type="caution">
    <text evidence="4">The sequence shown here is derived from an EMBL/GenBank/DDBJ whole genome shotgun (WGS) entry which is preliminary data.</text>
</comment>
<evidence type="ECO:0000313" key="4">
    <source>
        <dbReference type="EMBL" id="GAA0715591.1"/>
    </source>
</evidence>
<gene>
    <name evidence="4" type="ORF">GCM10009105_21110</name>
</gene>
<sequence>MPILFYHRVLRRSDTLLPTEPDAAIFDAHMRAVANVFRVLPLDEAVDRLGSGTLPARAACITFDDGYRDNFEIAVPILRRHGLVATFFIATGYLGTGRMFNDTVIEVVRRLPLGEIDLSWIGLATHNIHDDASRARLFAEFVGAVKYLPVERRLAACDRLASIVQGHLPADLMMTPEQVRDLVKHGMSVGGHTVDHPILASLTDEQARIQITENRNDLAALIGTAPTLFAYPNGKPGTDYTIAHARMVEEAGYRAAFSTGWGVATRRSSKFQLPRIGPRDVNATRFIARVIYNVGSARPAVEAI</sequence>
<dbReference type="PANTHER" id="PTHR34216:SF3">
    <property type="entry name" value="POLY-BETA-1,6-N-ACETYL-D-GLUCOSAMINE N-DEACETYLASE"/>
    <property type="match status" value="1"/>
</dbReference>
<dbReference type="InterPro" id="IPR011330">
    <property type="entry name" value="Glyco_hydro/deAcase_b/a-brl"/>
</dbReference>
<name>A0ABN1IJW9_9GAMM</name>
<dbReference type="Proteomes" id="UP001501523">
    <property type="component" value="Unassembled WGS sequence"/>
</dbReference>
<dbReference type="EMBL" id="BAAAEU010000010">
    <property type="protein sequence ID" value="GAA0715591.1"/>
    <property type="molecule type" value="Genomic_DNA"/>
</dbReference>
<evidence type="ECO:0000256" key="2">
    <source>
        <dbReference type="ARBA" id="ARBA00022729"/>
    </source>
</evidence>
<protein>
    <recommendedName>
        <fullName evidence="3">NodB homology domain-containing protein</fullName>
    </recommendedName>
</protein>
<dbReference type="InterPro" id="IPR051398">
    <property type="entry name" value="Polysacch_Deacetylase"/>
</dbReference>
<accession>A0ABN1IJW9</accession>
<evidence type="ECO:0000259" key="3">
    <source>
        <dbReference type="PROSITE" id="PS51677"/>
    </source>
</evidence>
<organism evidence="4 5">
    <name type="scientific">Dokdonella soli</name>
    <dbReference type="NCBI Taxonomy" id="529810"/>
    <lineage>
        <taxon>Bacteria</taxon>
        <taxon>Pseudomonadati</taxon>
        <taxon>Pseudomonadota</taxon>
        <taxon>Gammaproteobacteria</taxon>
        <taxon>Lysobacterales</taxon>
        <taxon>Rhodanobacteraceae</taxon>
        <taxon>Dokdonella</taxon>
    </lineage>
</organism>
<keyword evidence="2" id="KW-0732">Signal</keyword>
<dbReference type="CDD" id="cd10918">
    <property type="entry name" value="CE4_NodB_like_5s_6s"/>
    <property type="match status" value="1"/>
</dbReference>
<dbReference type="InterPro" id="IPR002509">
    <property type="entry name" value="NODB_dom"/>
</dbReference>
<dbReference type="Pfam" id="PF01522">
    <property type="entry name" value="Polysacc_deac_1"/>
    <property type="match status" value="1"/>
</dbReference>
<proteinExistence type="predicted"/>
<reference evidence="4 5" key="1">
    <citation type="journal article" date="2019" name="Int. J. Syst. Evol. Microbiol.">
        <title>The Global Catalogue of Microorganisms (GCM) 10K type strain sequencing project: providing services to taxonomists for standard genome sequencing and annotation.</title>
        <authorList>
            <consortium name="The Broad Institute Genomics Platform"/>
            <consortium name="The Broad Institute Genome Sequencing Center for Infectious Disease"/>
            <person name="Wu L."/>
            <person name="Ma J."/>
        </authorList>
    </citation>
    <scope>NUCLEOTIDE SEQUENCE [LARGE SCALE GENOMIC DNA]</scope>
    <source>
        <strain evidence="4 5">JCM 15421</strain>
    </source>
</reference>
<dbReference type="PROSITE" id="PS51677">
    <property type="entry name" value="NODB"/>
    <property type="match status" value="1"/>
</dbReference>
<evidence type="ECO:0000313" key="5">
    <source>
        <dbReference type="Proteomes" id="UP001501523"/>
    </source>
</evidence>
<dbReference type="PANTHER" id="PTHR34216">
    <property type="match status" value="1"/>
</dbReference>
<comment type="subcellular location">
    <subcellularLocation>
        <location evidence="1">Secreted</location>
    </subcellularLocation>
</comment>
<keyword evidence="5" id="KW-1185">Reference proteome</keyword>
<dbReference type="Gene3D" id="3.20.20.370">
    <property type="entry name" value="Glycoside hydrolase/deacetylase"/>
    <property type="match status" value="1"/>
</dbReference>
<evidence type="ECO:0000256" key="1">
    <source>
        <dbReference type="ARBA" id="ARBA00004613"/>
    </source>
</evidence>
<feature type="domain" description="NodB homology" evidence="3">
    <location>
        <begin position="57"/>
        <end position="304"/>
    </location>
</feature>